<reference evidence="2 3" key="1">
    <citation type="journal article" date="2019" name="Nat. Ecol. Evol.">
        <title>Megaphylogeny resolves global patterns of mushroom evolution.</title>
        <authorList>
            <person name="Varga T."/>
            <person name="Krizsan K."/>
            <person name="Foldi C."/>
            <person name="Dima B."/>
            <person name="Sanchez-Garcia M."/>
            <person name="Sanchez-Ramirez S."/>
            <person name="Szollosi G.J."/>
            <person name="Szarkandi J.G."/>
            <person name="Papp V."/>
            <person name="Albert L."/>
            <person name="Andreopoulos W."/>
            <person name="Angelini C."/>
            <person name="Antonin V."/>
            <person name="Barry K.W."/>
            <person name="Bougher N.L."/>
            <person name="Buchanan P."/>
            <person name="Buyck B."/>
            <person name="Bense V."/>
            <person name="Catcheside P."/>
            <person name="Chovatia M."/>
            <person name="Cooper J."/>
            <person name="Damon W."/>
            <person name="Desjardin D."/>
            <person name="Finy P."/>
            <person name="Geml J."/>
            <person name="Haridas S."/>
            <person name="Hughes K."/>
            <person name="Justo A."/>
            <person name="Karasinski D."/>
            <person name="Kautmanova I."/>
            <person name="Kiss B."/>
            <person name="Kocsube S."/>
            <person name="Kotiranta H."/>
            <person name="LaButti K.M."/>
            <person name="Lechner B.E."/>
            <person name="Liimatainen K."/>
            <person name="Lipzen A."/>
            <person name="Lukacs Z."/>
            <person name="Mihaltcheva S."/>
            <person name="Morgado L.N."/>
            <person name="Niskanen T."/>
            <person name="Noordeloos M.E."/>
            <person name="Ohm R.A."/>
            <person name="Ortiz-Santana B."/>
            <person name="Ovrebo C."/>
            <person name="Racz N."/>
            <person name="Riley R."/>
            <person name="Savchenko A."/>
            <person name="Shiryaev A."/>
            <person name="Soop K."/>
            <person name="Spirin V."/>
            <person name="Szebenyi C."/>
            <person name="Tomsovsky M."/>
            <person name="Tulloss R.E."/>
            <person name="Uehling J."/>
            <person name="Grigoriev I.V."/>
            <person name="Vagvolgyi C."/>
            <person name="Papp T."/>
            <person name="Martin F.M."/>
            <person name="Miettinen O."/>
            <person name="Hibbett D.S."/>
            <person name="Nagy L.G."/>
        </authorList>
    </citation>
    <scope>NUCLEOTIDE SEQUENCE [LARGE SCALE GENOMIC DNA]</scope>
    <source>
        <strain evidence="2 3">CBS 121175</strain>
    </source>
</reference>
<evidence type="ECO:0000313" key="3">
    <source>
        <dbReference type="Proteomes" id="UP000307440"/>
    </source>
</evidence>
<dbReference type="Pfam" id="PF14273">
    <property type="entry name" value="DUF4360"/>
    <property type="match status" value="1"/>
</dbReference>
<dbReference type="EMBL" id="ML210156">
    <property type="protein sequence ID" value="TFK28357.1"/>
    <property type="molecule type" value="Genomic_DNA"/>
</dbReference>
<dbReference type="PANTHER" id="PTHR38847:SF1">
    <property type="entry name" value="PSEUDOURIDINE SYNTHASE RSUA_RLUA-LIKE DOMAIN-CONTAINING PROTEIN"/>
    <property type="match status" value="1"/>
</dbReference>
<keyword evidence="3" id="KW-1185">Reference proteome</keyword>
<protein>
    <recommendedName>
        <fullName evidence="4">Secreted protein</fullName>
    </recommendedName>
</protein>
<dbReference type="STRING" id="230819.A0A5C3L6E0"/>
<dbReference type="Proteomes" id="UP000307440">
    <property type="component" value="Unassembled WGS sequence"/>
</dbReference>
<feature type="signal peptide" evidence="1">
    <location>
        <begin position="1"/>
        <end position="18"/>
    </location>
</feature>
<gene>
    <name evidence="2" type="ORF">FA15DRAFT_665323</name>
</gene>
<feature type="chain" id="PRO_5023065778" description="Secreted protein" evidence="1">
    <location>
        <begin position="19"/>
        <end position="216"/>
    </location>
</feature>
<name>A0A5C3L6E0_COPMA</name>
<evidence type="ECO:0000313" key="2">
    <source>
        <dbReference type="EMBL" id="TFK28357.1"/>
    </source>
</evidence>
<dbReference type="InterPro" id="IPR025649">
    <property type="entry name" value="DUF4360"/>
</dbReference>
<proteinExistence type="predicted"/>
<evidence type="ECO:0008006" key="4">
    <source>
        <dbReference type="Google" id="ProtNLM"/>
    </source>
</evidence>
<organism evidence="2 3">
    <name type="scientific">Coprinopsis marcescibilis</name>
    <name type="common">Agaric fungus</name>
    <name type="synonym">Psathyrella marcescibilis</name>
    <dbReference type="NCBI Taxonomy" id="230819"/>
    <lineage>
        <taxon>Eukaryota</taxon>
        <taxon>Fungi</taxon>
        <taxon>Dikarya</taxon>
        <taxon>Basidiomycota</taxon>
        <taxon>Agaricomycotina</taxon>
        <taxon>Agaricomycetes</taxon>
        <taxon>Agaricomycetidae</taxon>
        <taxon>Agaricales</taxon>
        <taxon>Agaricineae</taxon>
        <taxon>Psathyrellaceae</taxon>
        <taxon>Coprinopsis</taxon>
    </lineage>
</organism>
<dbReference type="AlphaFoldDB" id="A0A5C3L6E0"/>
<accession>A0A5C3L6E0</accession>
<sequence>MNLLSALAILPYVLLSLGAPQRNQEAANDNVPAVVSTPAPEGFKILNINISGENCNDESTSFSISPEGNVKVLLDNYYAGYGTEMPRHFNHNQCTITLGARVPRGYSFGLKSIENSGSLRLDGEVFSSQETTYSFQGSDAKATAKTGLQGYIQQTLYTNRDVFETGSTVTSPCGVDFAVLKIQNDLIVNSTVPGFRSGFVYTWEVNVSDFFWKTCE</sequence>
<evidence type="ECO:0000256" key="1">
    <source>
        <dbReference type="SAM" id="SignalP"/>
    </source>
</evidence>
<dbReference type="PANTHER" id="PTHR38847">
    <property type="match status" value="1"/>
</dbReference>
<keyword evidence="1" id="KW-0732">Signal</keyword>